<dbReference type="InterPro" id="IPR022742">
    <property type="entry name" value="Hydrolase_4"/>
</dbReference>
<reference evidence="2 3" key="1">
    <citation type="submission" date="2016-10" db="EMBL/GenBank/DDBJ databases">
        <authorList>
            <person name="de Groot N.N."/>
        </authorList>
    </citation>
    <scope>NUCLEOTIDE SEQUENCE [LARGE SCALE GENOMIC DNA]</scope>
    <source>
        <strain evidence="2 3">DSM 23609</strain>
    </source>
</reference>
<dbReference type="Gene3D" id="3.40.50.1820">
    <property type="entry name" value="alpha/beta hydrolase"/>
    <property type="match status" value="1"/>
</dbReference>
<dbReference type="PANTHER" id="PTHR12277">
    <property type="entry name" value="ALPHA/BETA HYDROLASE DOMAIN-CONTAINING PROTEIN"/>
    <property type="match status" value="1"/>
</dbReference>
<evidence type="ECO:0000259" key="1">
    <source>
        <dbReference type="Pfam" id="PF12146"/>
    </source>
</evidence>
<keyword evidence="3" id="KW-1185">Reference proteome</keyword>
<evidence type="ECO:0000313" key="3">
    <source>
        <dbReference type="Proteomes" id="UP000199771"/>
    </source>
</evidence>
<gene>
    <name evidence="2" type="ORF">SAMN04488120_106160</name>
</gene>
<dbReference type="RefSeq" id="WP_091533606.1">
    <property type="nucleotide sequence ID" value="NZ_FOOC01000006.1"/>
</dbReference>
<keyword evidence="2" id="KW-0031">Aminopeptidase</keyword>
<dbReference type="EMBL" id="FOOC01000006">
    <property type="protein sequence ID" value="SFF51922.1"/>
    <property type="molecule type" value="Genomic_DNA"/>
</dbReference>
<dbReference type="PROSITE" id="PS51257">
    <property type="entry name" value="PROKAR_LIPOPROTEIN"/>
    <property type="match status" value="1"/>
</dbReference>
<accession>A0A1I2JAP9</accession>
<keyword evidence="2" id="KW-0378">Hydrolase</keyword>
<feature type="domain" description="Serine aminopeptidase S33" evidence="1">
    <location>
        <begin position="65"/>
        <end position="178"/>
    </location>
</feature>
<sequence>MSRVLLTGSLLLCAVLCACTSVFLYPDRKLHLADRPLGTPAETVWIKARDGSRLHALYLPTSGVPRATLLHLHGNAENLSSHVHLVTWLPQHGYAVLSIDYRGYGLSQGQASVAALHEDAETALAWLVDRGAERTGPLVVLGQSIGGAVAIRMVARTPLRGHVAGVIADSAFSSYRRIAREKLAAFWLTWPLQWPLSRLIGERYAPIDVVAELSPIPLLLIHGGRDQVVDPSHAQRLFAAACDPKTLWLIPEAGHIDVLRRAGERERLLAFLDVWVSAAKTDLRCGPACAAASRRPVRMSGAGIGVAEGVSPESLPPQQSQSGAPVPGVVPTACRAAVSPAGGRGVGIQGSRIRKALTPRRPADKMRALSRRPSCGGRVFSLSSREVQTCQQSIS</sequence>
<proteinExistence type="predicted"/>
<dbReference type="SUPFAM" id="SSF53474">
    <property type="entry name" value="alpha/beta-Hydrolases"/>
    <property type="match status" value="1"/>
</dbReference>
<organism evidence="2 3">
    <name type="scientific">Fontimonas thermophila</name>
    <dbReference type="NCBI Taxonomy" id="1076937"/>
    <lineage>
        <taxon>Bacteria</taxon>
        <taxon>Pseudomonadati</taxon>
        <taxon>Pseudomonadota</taxon>
        <taxon>Gammaproteobacteria</taxon>
        <taxon>Nevskiales</taxon>
        <taxon>Nevskiaceae</taxon>
        <taxon>Fontimonas</taxon>
    </lineage>
</organism>
<name>A0A1I2JAP9_9GAMM</name>
<dbReference type="Pfam" id="PF12146">
    <property type="entry name" value="Hydrolase_4"/>
    <property type="match status" value="1"/>
</dbReference>
<dbReference type="Proteomes" id="UP000199771">
    <property type="component" value="Unassembled WGS sequence"/>
</dbReference>
<dbReference type="PANTHER" id="PTHR12277:SF81">
    <property type="entry name" value="PROTEIN ABHD13"/>
    <property type="match status" value="1"/>
</dbReference>
<evidence type="ECO:0000313" key="2">
    <source>
        <dbReference type="EMBL" id="SFF51922.1"/>
    </source>
</evidence>
<dbReference type="AlphaFoldDB" id="A0A1I2JAP9"/>
<keyword evidence="2" id="KW-0645">Protease</keyword>
<protein>
    <submittedName>
        <fullName evidence="2">Serine aminopeptidase, S33</fullName>
    </submittedName>
</protein>
<dbReference type="GO" id="GO:0004177">
    <property type="term" value="F:aminopeptidase activity"/>
    <property type="evidence" value="ECO:0007669"/>
    <property type="project" value="UniProtKB-KW"/>
</dbReference>
<dbReference type="OrthoDB" id="9798884at2"/>
<dbReference type="InterPro" id="IPR029058">
    <property type="entry name" value="AB_hydrolase_fold"/>
</dbReference>
<dbReference type="STRING" id="1076937.SAMN04488120_106160"/>